<dbReference type="EMBL" id="BMRB01000011">
    <property type="protein sequence ID" value="GGS59668.1"/>
    <property type="molecule type" value="Genomic_DNA"/>
</dbReference>
<dbReference type="RefSeq" id="WP_189214286.1">
    <property type="nucleotide sequence ID" value="NZ_BMRB01000011.1"/>
</dbReference>
<organism evidence="3 4">
    <name type="scientific">Actinokineospora fastidiosa</name>
    <dbReference type="NCBI Taxonomy" id="1816"/>
    <lineage>
        <taxon>Bacteria</taxon>
        <taxon>Bacillati</taxon>
        <taxon>Actinomycetota</taxon>
        <taxon>Actinomycetes</taxon>
        <taxon>Pseudonocardiales</taxon>
        <taxon>Pseudonocardiaceae</taxon>
        <taxon>Actinokineospora</taxon>
    </lineage>
</organism>
<accession>A0A918GUL4</accession>
<feature type="transmembrane region" description="Helical" evidence="1">
    <location>
        <begin position="36"/>
        <end position="56"/>
    </location>
</feature>
<dbReference type="Pfam" id="PF07811">
    <property type="entry name" value="TadE"/>
    <property type="match status" value="1"/>
</dbReference>
<gene>
    <name evidence="3" type="ORF">GCM10010171_63300</name>
</gene>
<evidence type="ECO:0000313" key="4">
    <source>
        <dbReference type="Proteomes" id="UP000660680"/>
    </source>
</evidence>
<keyword evidence="1" id="KW-0472">Membrane</keyword>
<comment type="caution">
    <text evidence="3">The sequence shown here is derived from an EMBL/GenBank/DDBJ whole genome shotgun (WGS) entry which is preliminary data.</text>
</comment>
<feature type="domain" description="TadE-like" evidence="2">
    <location>
        <begin position="30"/>
        <end position="70"/>
    </location>
</feature>
<dbReference type="AlphaFoldDB" id="A0A918GUL4"/>
<keyword evidence="1" id="KW-0812">Transmembrane</keyword>
<evidence type="ECO:0000256" key="1">
    <source>
        <dbReference type="SAM" id="Phobius"/>
    </source>
</evidence>
<proteinExistence type="predicted"/>
<evidence type="ECO:0000259" key="2">
    <source>
        <dbReference type="Pfam" id="PF07811"/>
    </source>
</evidence>
<reference evidence="3" key="1">
    <citation type="journal article" date="2014" name="Int. J. Syst. Evol. Microbiol.">
        <title>Complete genome sequence of Corynebacterium casei LMG S-19264T (=DSM 44701T), isolated from a smear-ripened cheese.</title>
        <authorList>
            <consortium name="US DOE Joint Genome Institute (JGI-PGF)"/>
            <person name="Walter F."/>
            <person name="Albersmeier A."/>
            <person name="Kalinowski J."/>
            <person name="Ruckert C."/>
        </authorList>
    </citation>
    <scope>NUCLEOTIDE SEQUENCE</scope>
    <source>
        <strain evidence="3">JCM 3276</strain>
    </source>
</reference>
<name>A0A918GUL4_9PSEU</name>
<keyword evidence="1" id="KW-1133">Transmembrane helix</keyword>
<protein>
    <recommendedName>
        <fullName evidence="2">TadE-like domain-containing protein</fullName>
    </recommendedName>
</protein>
<dbReference type="InterPro" id="IPR012495">
    <property type="entry name" value="TadE-like_dom"/>
</dbReference>
<evidence type="ECO:0000313" key="3">
    <source>
        <dbReference type="EMBL" id="GGS59668.1"/>
    </source>
</evidence>
<dbReference type="Proteomes" id="UP000660680">
    <property type="component" value="Unassembled WGS sequence"/>
</dbReference>
<reference evidence="3" key="2">
    <citation type="submission" date="2020-09" db="EMBL/GenBank/DDBJ databases">
        <authorList>
            <person name="Sun Q."/>
            <person name="Ohkuma M."/>
        </authorList>
    </citation>
    <scope>NUCLEOTIDE SEQUENCE</scope>
    <source>
        <strain evidence="3">JCM 3276</strain>
    </source>
</reference>
<sequence>MSHHKDLRSGWASGAGWWCRVRDALCGERGSVSAELVVATPLLLLMLLAIVQFALWSHATHIAQAAASQGLAAARVQHGTAAAGTASAQQLLDQLAGGPLRDTAVSTDRAATSASVRINGTATSVVPFLSLPVHAEAVGPVERFVPDLAGG</sequence>
<keyword evidence="4" id="KW-1185">Reference proteome</keyword>